<evidence type="ECO:0000256" key="2">
    <source>
        <dbReference type="ARBA" id="ARBA00001933"/>
    </source>
</evidence>
<feature type="binding site" evidence="7">
    <location>
        <position position="134"/>
    </location>
    <ligand>
        <name>substrate</name>
    </ligand>
</feature>
<feature type="active site" description="Proton acceptor; specific for D-alanine" evidence="7">
    <location>
        <position position="40"/>
    </location>
</feature>
<reference evidence="9 10" key="1">
    <citation type="submission" date="2022-04" db="EMBL/GenBank/DDBJ databases">
        <title>Identification of a novel bacterium isolated from mangrove sediments.</title>
        <authorList>
            <person name="Pan X."/>
        </authorList>
    </citation>
    <scope>NUCLEOTIDE SEQUENCE [LARGE SCALE GENOMIC DNA]</scope>
    <source>
        <strain evidence="9 10">B2638</strain>
    </source>
</reference>
<dbReference type="PANTHER" id="PTHR30511:SF0">
    <property type="entry name" value="ALANINE RACEMASE, CATABOLIC-RELATED"/>
    <property type="match status" value="1"/>
</dbReference>
<comment type="catalytic activity">
    <reaction evidence="1 7">
        <text>L-alanine = D-alanine</text>
        <dbReference type="Rhea" id="RHEA:20249"/>
        <dbReference type="ChEBI" id="CHEBI:57416"/>
        <dbReference type="ChEBI" id="CHEBI:57972"/>
        <dbReference type="EC" id="5.1.1.1"/>
    </reaction>
</comment>
<evidence type="ECO:0000256" key="3">
    <source>
        <dbReference type="ARBA" id="ARBA00007880"/>
    </source>
</evidence>
<comment type="caution">
    <text evidence="9">The sequence shown here is derived from an EMBL/GenBank/DDBJ whole genome shotgun (WGS) entry which is preliminary data.</text>
</comment>
<comment type="pathway">
    <text evidence="7">Amino-acid biosynthesis; D-alanine biosynthesis; D-alanine from L-alanine: step 1/1.</text>
</comment>
<dbReference type="InterPro" id="IPR009006">
    <property type="entry name" value="Ala_racemase/Decarboxylase_C"/>
</dbReference>
<evidence type="ECO:0000313" key="9">
    <source>
        <dbReference type="EMBL" id="MCJ2186348.1"/>
    </source>
</evidence>
<dbReference type="SUPFAM" id="SSF50621">
    <property type="entry name" value="Alanine racemase C-terminal domain-like"/>
    <property type="match status" value="1"/>
</dbReference>
<dbReference type="InterPro" id="IPR011079">
    <property type="entry name" value="Ala_racemase_C"/>
</dbReference>
<keyword evidence="10" id="KW-1185">Reference proteome</keyword>
<dbReference type="Gene3D" id="2.40.37.10">
    <property type="entry name" value="Lyase, Ornithine Decarboxylase, Chain A, domain 1"/>
    <property type="match status" value="1"/>
</dbReference>
<evidence type="ECO:0000259" key="8">
    <source>
        <dbReference type="SMART" id="SM01005"/>
    </source>
</evidence>
<dbReference type="EC" id="5.1.1.1" evidence="4 7"/>
<evidence type="ECO:0000256" key="5">
    <source>
        <dbReference type="ARBA" id="ARBA00022898"/>
    </source>
</evidence>
<comment type="cofactor">
    <cofactor evidence="2 7">
        <name>pyridoxal 5'-phosphate</name>
        <dbReference type="ChEBI" id="CHEBI:597326"/>
    </cofactor>
</comment>
<dbReference type="RefSeq" id="WP_243918693.1">
    <property type="nucleotide sequence ID" value="NZ_JALHLG010000005.1"/>
</dbReference>
<dbReference type="PROSITE" id="PS00395">
    <property type="entry name" value="ALANINE_RACEMASE"/>
    <property type="match status" value="1"/>
</dbReference>
<dbReference type="EMBL" id="JALHLG010000005">
    <property type="protein sequence ID" value="MCJ2186348.1"/>
    <property type="molecule type" value="Genomic_DNA"/>
</dbReference>
<accession>A0ABT0BNB4</accession>
<dbReference type="CDD" id="cd00430">
    <property type="entry name" value="PLPDE_III_AR"/>
    <property type="match status" value="1"/>
</dbReference>
<dbReference type="InterPro" id="IPR001608">
    <property type="entry name" value="Ala_racemase_N"/>
</dbReference>
<dbReference type="GO" id="GO:0008784">
    <property type="term" value="F:alanine racemase activity"/>
    <property type="evidence" value="ECO:0007669"/>
    <property type="project" value="UniProtKB-EC"/>
</dbReference>
<feature type="modified residue" description="N6-(pyridoxal phosphate)lysine" evidence="7">
    <location>
        <position position="40"/>
    </location>
</feature>
<evidence type="ECO:0000256" key="7">
    <source>
        <dbReference type="HAMAP-Rule" id="MF_01201"/>
    </source>
</evidence>
<dbReference type="PANTHER" id="PTHR30511">
    <property type="entry name" value="ALANINE RACEMASE"/>
    <property type="match status" value="1"/>
</dbReference>
<organism evidence="9 10">
    <name type="scientific">Novosphingobium beihaiensis</name>
    <dbReference type="NCBI Taxonomy" id="2930389"/>
    <lineage>
        <taxon>Bacteria</taxon>
        <taxon>Pseudomonadati</taxon>
        <taxon>Pseudomonadota</taxon>
        <taxon>Alphaproteobacteria</taxon>
        <taxon>Sphingomonadales</taxon>
        <taxon>Sphingomonadaceae</taxon>
        <taxon>Novosphingobium</taxon>
    </lineage>
</organism>
<gene>
    <name evidence="9" type="primary">alr</name>
    <name evidence="9" type="ORF">MTR66_05890</name>
</gene>
<proteinExistence type="inferred from homology"/>
<sequence length="347" mass="36603">MLLDVPRPALRLGFDPDALRANWQALDRLSGDARAGAAVKADGYGLGARQVVPVLHAAGCHDFFVAHWSEADALLDIAAPGSISVLHGPLTDADVAFALASGATPVINSLEQARRWLAAGGGRCHLMVDTGMNRLGLPMADLGDESVAALDVDVLLSHLVSAEEETPFNAVQRDRWEEARRAVLHQRASLANSAGIALGSGYHGDLTRPGIALYGGVPRAEMAGDLRQVVRPQVAILQVRNVAAGETVGYNATFTAKTAMRTGTIALGYADGYLRCWSGKGRFLAGGQVLPVLGRVSMDMTVIDLSSAPGLREGDWVTADYALPEASAATGLTQYELLTVLGQRFAR</sequence>
<evidence type="ECO:0000256" key="4">
    <source>
        <dbReference type="ARBA" id="ARBA00013089"/>
    </source>
</evidence>
<dbReference type="Pfam" id="PF00842">
    <property type="entry name" value="Ala_racemase_C"/>
    <property type="match status" value="1"/>
</dbReference>
<evidence type="ECO:0000256" key="1">
    <source>
        <dbReference type="ARBA" id="ARBA00000316"/>
    </source>
</evidence>
<evidence type="ECO:0000256" key="6">
    <source>
        <dbReference type="ARBA" id="ARBA00023235"/>
    </source>
</evidence>
<dbReference type="Proteomes" id="UP001202281">
    <property type="component" value="Unassembled WGS sequence"/>
</dbReference>
<dbReference type="PRINTS" id="PR00992">
    <property type="entry name" value="ALARACEMASE"/>
</dbReference>
<dbReference type="Gene3D" id="3.20.20.10">
    <property type="entry name" value="Alanine racemase"/>
    <property type="match status" value="1"/>
</dbReference>
<protein>
    <recommendedName>
        <fullName evidence="4 7">Alanine racemase</fullName>
        <ecNumber evidence="4 7">5.1.1.1</ecNumber>
    </recommendedName>
</protein>
<dbReference type="NCBIfam" id="TIGR00492">
    <property type="entry name" value="alr"/>
    <property type="match status" value="1"/>
</dbReference>
<dbReference type="InterPro" id="IPR000821">
    <property type="entry name" value="Ala_racemase"/>
</dbReference>
<feature type="domain" description="Alanine racemase C-terminal" evidence="8">
    <location>
        <begin position="229"/>
        <end position="347"/>
    </location>
</feature>
<keyword evidence="5 7" id="KW-0663">Pyridoxal phosphate</keyword>
<dbReference type="SMART" id="SM01005">
    <property type="entry name" value="Ala_racemase_C"/>
    <property type="match status" value="1"/>
</dbReference>
<evidence type="ECO:0000313" key="10">
    <source>
        <dbReference type="Proteomes" id="UP001202281"/>
    </source>
</evidence>
<dbReference type="HAMAP" id="MF_01201">
    <property type="entry name" value="Ala_racemase"/>
    <property type="match status" value="1"/>
</dbReference>
<dbReference type="InterPro" id="IPR020622">
    <property type="entry name" value="Ala_racemase_pyridoxalP-BS"/>
</dbReference>
<keyword evidence="6 7" id="KW-0413">Isomerase</keyword>
<dbReference type="Pfam" id="PF01168">
    <property type="entry name" value="Ala_racemase_N"/>
    <property type="match status" value="1"/>
</dbReference>
<feature type="binding site" evidence="7">
    <location>
        <position position="298"/>
    </location>
    <ligand>
        <name>substrate</name>
    </ligand>
</feature>
<feature type="active site" description="Proton acceptor; specific for L-alanine" evidence="7">
    <location>
        <position position="250"/>
    </location>
</feature>
<name>A0ABT0BNB4_9SPHN</name>
<comment type="function">
    <text evidence="7">Catalyzes the interconversion of L-alanine and D-alanine. May also act on other amino acids.</text>
</comment>
<dbReference type="InterPro" id="IPR029066">
    <property type="entry name" value="PLP-binding_barrel"/>
</dbReference>
<dbReference type="SUPFAM" id="SSF51419">
    <property type="entry name" value="PLP-binding barrel"/>
    <property type="match status" value="1"/>
</dbReference>
<comment type="similarity">
    <text evidence="3 7">Belongs to the alanine racemase family.</text>
</comment>